<evidence type="ECO:0008006" key="5">
    <source>
        <dbReference type="Google" id="ProtNLM"/>
    </source>
</evidence>
<feature type="compositionally biased region" description="Pro residues" evidence="1">
    <location>
        <begin position="51"/>
        <end position="67"/>
    </location>
</feature>
<gene>
    <name evidence="3" type="ORF">KEG57_37610</name>
</gene>
<keyword evidence="4" id="KW-1185">Reference proteome</keyword>
<organism evidence="3 4">
    <name type="scientific">Polyangium jinanense</name>
    <dbReference type="NCBI Taxonomy" id="2829994"/>
    <lineage>
        <taxon>Bacteria</taxon>
        <taxon>Pseudomonadati</taxon>
        <taxon>Myxococcota</taxon>
        <taxon>Polyangia</taxon>
        <taxon>Polyangiales</taxon>
        <taxon>Polyangiaceae</taxon>
        <taxon>Polyangium</taxon>
    </lineage>
</organism>
<feature type="signal peptide" evidence="2">
    <location>
        <begin position="1"/>
        <end position="22"/>
    </location>
</feature>
<feature type="chain" id="PRO_5040732812" description="Lipoprotein" evidence="2">
    <location>
        <begin position="23"/>
        <end position="776"/>
    </location>
</feature>
<dbReference type="RefSeq" id="WP_272459401.1">
    <property type="nucleotide sequence ID" value="NZ_JAGTJJ010000037.1"/>
</dbReference>
<proteinExistence type="predicted"/>
<protein>
    <recommendedName>
        <fullName evidence="5">Lipoprotein</fullName>
    </recommendedName>
</protein>
<dbReference type="Proteomes" id="UP001151081">
    <property type="component" value="Unassembled WGS sequence"/>
</dbReference>
<name>A0A9X4AXH9_9BACT</name>
<feature type="region of interest" description="Disordered" evidence="1">
    <location>
        <begin position="18"/>
        <end position="67"/>
    </location>
</feature>
<dbReference type="AlphaFoldDB" id="A0A9X4AXH9"/>
<accession>A0A9X4AXH9</accession>
<dbReference type="EMBL" id="JAGTJJ010000037">
    <property type="protein sequence ID" value="MDC3986257.1"/>
    <property type="molecule type" value="Genomic_DNA"/>
</dbReference>
<reference evidence="3 4" key="1">
    <citation type="submission" date="2021-04" db="EMBL/GenBank/DDBJ databases">
        <title>Genome analysis of Polyangium sp.</title>
        <authorList>
            <person name="Li Y."/>
            <person name="Wang J."/>
        </authorList>
    </citation>
    <scope>NUCLEOTIDE SEQUENCE [LARGE SCALE GENOMIC DNA]</scope>
    <source>
        <strain evidence="3 4">SDU14</strain>
    </source>
</reference>
<evidence type="ECO:0000256" key="2">
    <source>
        <dbReference type="SAM" id="SignalP"/>
    </source>
</evidence>
<evidence type="ECO:0000313" key="3">
    <source>
        <dbReference type="EMBL" id="MDC3986257.1"/>
    </source>
</evidence>
<sequence length="776" mass="84389">MMRRRAFRLVFLALAACGPASVPPPRPTETPQNAPENTAPPPWPFADTILPAPPAQGTPTEPGPRPGLPEGLVRAVETLFRSGLADPRGLPYHEAAITLTTQPEGPGETVATKAFVLPGPESGPRFGILWNGLVVPLVAVGPPADLRADIESLRASDKRICDQQLAHFPGMPCIRTRGPRPELQSHKLEQILPMQVAMLVQLGEDTLARTLWEIWIAGGDLETTPEISGRERDIFACLAEHFLHVLRDRGLWAHVRGDDALALASLRGLARLSPALSARAAALGAGEQTVNLLAEPPGPLLADQEKRAARPAPKDLPSPLPADPTARVAALVAALGEVREPAFGRYGAQTQVLADPILQALLAEGEAAVLPLAEALANDERYTRSIWYEAHGIVLLTVRDVAELALDTLAADLPLAPAPPDETKEQKAERFRKAAETFKSVPVDERWFRALADETAGPLRWVQAATRIVGPTDAPRRSPDASDFLALFLRVDGPLKPRFAGLSSRKNPSVTELLARRMKQLADMKGHGYLRASCEMGLLLALWDPKGATRALREGTEPLRKSFQEIKDPEGADELRQCLAVFYVARSASGDEKAFDEYASFIREIDPATVPPRSGTLLAPLALRPTRPSIVAAGRAMFATKTSPWVSRFRHGERDDLLDPSLLRIPGMRELVLPALEDRAAVGTIEIDEFGEAEWGLDGAREFDREHEQVDPRDPGAAPSNTKMPLRVCDRVASVLARRIGSAAPFRMYWIEPRRDDAIAAIRTFVVTKSESPRAP</sequence>
<feature type="compositionally biased region" description="Basic and acidic residues" evidence="1">
    <location>
        <begin position="704"/>
        <end position="714"/>
    </location>
</feature>
<feature type="region of interest" description="Disordered" evidence="1">
    <location>
        <begin position="704"/>
        <end position="723"/>
    </location>
</feature>
<comment type="caution">
    <text evidence="3">The sequence shown here is derived from an EMBL/GenBank/DDBJ whole genome shotgun (WGS) entry which is preliminary data.</text>
</comment>
<keyword evidence="2" id="KW-0732">Signal</keyword>
<evidence type="ECO:0000313" key="4">
    <source>
        <dbReference type="Proteomes" id="UP001151081"/>
    </source>
</evidence>
<evidence type="ECO:0000256" key="1">
    <source>
        <dbReference type="SAM" id="MobiDB-lite"/>
    </source>
</evidence>